<proteinExistence type="predicted"/>
<organism evidence="1 2">
    <name type="scientific">Dallia pectoralis</name>
    <name type="common">Alaska blackfish</name>
    <dbReference type="NCBI Taxonomy" id="75939"/>
    <lineage>
        <taxon>Eukaryota</taxon>
        <taxon>Metazoa</taxon>
        <taxon>Chordata</taxon>
        <taxon>Craniata</taxon>
        <taxon>Vertebrata</taxon>
        <taxon>Euteleostomi</taxon>
        <taxon>Actinopterygii</taxon>
        <taxon>Neopterygii</taxon>
        <taxon>Teleostei</taxon>
        <taxon>Protacanthopterygii</taxon>
        <taxon>Esociformes</taxon>
        <taxon>Umbridae</taxon>
        <taxon>Dallia</taxon>
    </lineage>
</organism>
<keyword evidence="2" id="KW-1185">Reference proteome</keyword>
<sequence>MPKIRRGCGGTRRDLWTLAGGEDRVLQSFINVSMLPYPKPSNSEEIKNDVRESETGTESEQVKVIEDDRNDDIANQGTESEDFAVDGPENNEILTCIGTDSKEEEVFYSEMEQGETGTDSEDDGEDDSKIETQTGTESEERDSAVEQVERKVKQRDMKSEKYEESEFEQEKDYGQKAKKPSQEDTTSAKYI</sequence>
<evidence type="ECO:0000313" key="1">
    <source>
        <dbReference type="EMBL" id="KAJ7998554.1"/>
    </source>
</evidence>
<comment type="caution">
    <text evidence="1">The sequence shown here is derived from an EMBL/GenBank/DDBJ whole genome shotgun (WGS) entry which is preliminary data.</text>
</comment>
<name>A0ACC2G4H6_DALPE</name>
<protein>
    <submittedName>
        <fullName evidence="1">Uncharacterized protein</fullName>
    </submittedName>
</protein>
<evidence type="ECO:0000313" key="2">
    <source>
        <dbReference type="Proteomes" id="UP001157502"/>
    </source>
</evidence>
<dbReference type="Proteomes" id="UP001157502">
    <property type="component" value="Chromosome 17"/>
</dbReference>
<accession>A0ACC2G4H6</accession>
<reference evidence="1" key="1">
    <citation type="submission" date="2021-05" db="EMBL/GenBank/DDBJ databases">
        <authorList>
            <person name="Pan Q."/>
            <person name="Jouanno E."/>
            <person name="Zahm M."/>
            <person name="Klopp C."/>
            <person name="Cabau C."/>
            <person name="Louis A."/>
            <person name="Berthelot C."/>
            <person name="Parey E."/>
            <person name="Roest Crollius H."/>
            <person name="Montfort J."/>
            <person name="Robinson-Rechavi M."/>
            <person name="Bouchez O."/>
            <person name="Lampietro C."/>
            <person name="Lopez Roques C."/>
            <person name="Donnadieu C."/>
            <person name="Postlethwait J."/>
            <person name="Bobe J."/>
            <person name="Dillon D."/>
            <person name="Chandos A."/>
            <person name="von Hippel F."/>
            <person name="Guiguen Y."/>
        </authorList>
    </citation>
    <scope>NUCLEOTIDE SEQUENCE</scope>
    <source>
        <strain evidence="1">YG-Jan2019</strain>
    </source>
</reference>
<dbReference type="EMBL" id="CM055744">
    <property type="protein sequence ID" value="KAJ7998554.1"/>
    <property type="molecule type" value="Genomic_DNA"/>
</dbReference>
<gene>
    <name evidence="1" type="ORF">DPEC_G00206110</name>
</gene>